<dbReference type="Proteomes" id="UP001310594">
    <property type="component" value="Unassembled WGS sequence"/>
</dbReference>
<comment type="caution">
    <text evidence="1">The sequence shown here is derived from an EMBL/GenBank/DDBJ whole genome shotgun (WGS) entry which is preliminary data.</text>
</comment>
<dbReference type="AlphaFoldDB" id="A0AAN7VMQ2"/>
<proteinExistence type="predicted"/>
<gene>
    <name evidence="1" type="ORF">LTR97_011502</name>
</gene>
<evidence type="ECO:0000313" key="2">
    <source>
        <dbReference type="Proteomes" id="UP001310594"/>
    </source>
</evidence>
<organism evidence="1 2">
    <name type="scientific">Elasticomyces elasticus</name>
    <dbReference type="NCBI Taxonomy" id="574655"/>
    <lineage>
        <taxon>Eukaryota</taxon>
        <taxon>Fungi</taxon>
        <taxon>Dikarya</taxon>
        <taxon>Ascomycota</taxon>
        <taxon>Pezizomycotina</taxon>
        <taxon>Dothideomycetes</taxon>
        <taxon>Dothideomycetidae</taxon>
        <taxon>Mycosphaerellales</taxon>
        <taxon>Teratosphaeriaceae</taxon>
        <taxon>Elasticomyces</taxon>
    </lineage>
</organism>
<evidence type="ECO:0008006" key="3">
    <source>
        <dbReference type="Google" id="ProtNLM"/>
    </source>
</evidence>
<sequence length="159" mass="18354">MAKGGHFRLFDLPDEIWVKIAKYAVDLTPKRPQEQLGYCWPELIRQPAVTRACHSLRVELLPYFYGNHIKLFLYGGDEEDVNVLSGSLCVWLSAIGTANLKMMRCIRLFIEERYVEEAISQIRIITACPPVVGEQMTELDEDEKSFLWAGEKVYPLRFV</sequence>
<name>A0AAN7VMQ2_9PEZI</name>
<accession>A0AAN7VMQ2</accession>
<protein>
    <recommendedName>
        <fullName evidence="3">F-box domain-containing protein</fullName>
    </recommendedName>
</protein>
<dbReference type="EMBL" id="JAVRQU010000021">
    <property type="protein sequence ID" value="KAK5691509.1"/>
    <property type="molecule type" value="Genomic_DNA"/>
</dbReference>
<reference evidence="1" key="1">
    <citation type="submission" date="2023-08" db="EMBL/GenBank/DDBJ databases">
        <title>Black Yeasts Isolated from many extreme environments.</title>
        <authorList>
            <person name="Coleine C."/>
            <person name="Stajich J.E."/>
            <person name="Selbmann L."/>
        </authorList>
    </citation>
    <scope>NUCLEOTIDE SEQUENCE</scope>
    <source>
        <strain evidence="1">CCFEE 5810</strain>
    </source>
</reference>
<evidence type="ECO:0000313" key="1">
    <source>
        <dbReference type="EMBL" id="KAK5691509.1"/>
    </source>
</evidence>